<keyword evidence="7 8" id="KW-0472">Membrane</keyword>
<comment type="catalytic activity">
    <reaction evidence="1">
        <text>ATP + protein L-histidine = ADP + protein N-phospho-L-histidine.</text>
        <dbReference type="EC" id="2.7.13.3"/>
    </reaction>
</comment>
<dbReference type="EC" id="2.7.13.3" evidence="3"/>
<reference evidence="10" key="2">
    <citation type="journal article" date="2022" name="Microbiol. Resour. Announc.">
        <title>Metagenome Sequencing to Explore Phylogenomics of Terrestrial Cyanobacteria.</title>
        <authorList>
            <person name="Ward R.D."/>
            <person name="Stajich J.E."/>
            <person name="Johansen J.R."/>
            <person name="Huntemann M."/>
            <person name="Clum A."/>
            <person name="Foster B."/>
            <person name="Foster B."/>
            <person name="Roux S."/>
            <person name="Palaniappan K."/>
            <person name="Varghese N."/>
            <person name="Mukherjee S."/>
            <person name="Reddy T.B.K."/>
            <person name="Daum C."/>
            <person name="Copeland A."/>
            <person name="Chen I.A."/>
            <person name="Ivanova N.N."/>
            <person name="Kyrpides N.C."/>
            <person name="Shapiro N."/>
            <person name="Eloe-Fadrosh E.A."/>
            <person name="Pietrasiak N."/>
        </authorList>
    </citation>
    <scope>NUCLEOTIDE SEQUENCE</scope>
    <source>
        <strain evidence="10">GSE-NOS-MK-12-04C</strain>
    </source>
</reference>
<evidence type="ECO:0000256" key="6">
    <source>
        <dbReference type="ARBA" id="ARBA00022777"/>
    </source>
</evidence>
<dbReference type="GO" id="GO:0005886">
    <property type="term" value="C:plasma membrane"/>
    <property type="evidence" value="ECO:0007669"/>
    <property type="project" value="TreeGrafter"/>
</dbReference>
<evidence type="ECO:0000313" key="11">
    <source>
        <dbReference type="Proteomes" id="UP000729701"/>
    </source>
</evidence>
<dbReference type="Pfam" id="PF00672">
    <property type="entry name" value="HAMP"/>
    <property type="match status" value="1"/>
</dbReference>
<keyword evidence="8" id="KW-0812">Transmembrane</keyword>
<evidence type="ECO:0000259" key="9">
    <source>
        <dbReference type="PROSITE" id="PS50885"/>
    </source>
</evidence>
<comment type="caution">
    <text evidence="10">The sequence shown here is derived from an EMBL/GenBank/DDBJ whole genome shotgun (WGS) entry which is preliminary data.</text>
</comment>
<dbReference type="Gene3D" id="6.10.340.10">
    <property type="match status" value="1"/>
</dbReference>
<feature type="domain" description="HAMP" evidence="9">
    <location>
        <begin position="239"/>
        <end position="291"/>
    </location>
</feature>
<gene>
    <name evidence="10" type="ORF">KME60_02850</name>
</gene>
<evidence type="ECO:0000256" key="2">
    <source>
        <dbReference type="ARBA" id="ARBA00004141"/>
    </source>
</evidence>
<dbReference type="PROSITE" id="PS50885">
    <property type="entry name" value="HAMP"/>
    <property type="match status" value="1"/>
</dbReference>
<dbReference type="SUPFAM" id="SSF158472">
    <property type="entry name" value="HAMP domain-like"/>
    <property type="match status" value="1"/>
</dbReference>
<accession>A0A951QIA5</accession>
<keyword evidence="6" id="KW-0418">Kinase</keyword>
<dbReference type="Pfam" id="PF11845">
    <property type="entry name" value="Tll0287-like"/>
    <property type="match status" value="1"/>
</dbReference>
<protein>
    <recommendedName>
        <fullName evidence="3">histidine kinase</fullName>
        <ecNumber evidence="3">2.7.13.3</ecNumber>
    </recommendedName>
</protein>
<organism evidence="10 11">
    <name type="scientific">Cyanomargarita calcarea GSE-NOS-MK-12-04C</name>
    <dbReference type="NCBI Taxonomy" id="2839659"/>
    <lineage>
        <taxon>Bacteria</taxon>
        <taxon>Bacillati</taxon>
        <taxon>Cyanobacteriota</taxon>
        <taxon>Cyanophyceae</taxon>
        <taxon>Nostocales</taxon>
        <taxon>Cyanomargaritaceae</taxon>
        <taxon>Cyanomargarita</taxon>
    </lineage>
</organism>
<dbReference type="CDD" id="cd06225">
    <property type="entry name" value="HAMP"/>
    <property type="match status" value="1"/>
</dbReference>
<dbReference type="SMART" id="SM00304">
    <property type="entry name" value="HAMP"/>
    <property type="match status" value="1"/>
</dbReference>
<proteinExistence type="predicted"/>
<evidence type="ECO:0000256" key="3">
    <source>
        <dbReference type="ARBA" id="ARBA00012438"/>
    </source>
</evidence>
<dbReference type="PANTHER" id="PTHR45528">
    <property type="entry name" value="SENSOR HISTIDINE KINASE CPXA"/>
    <property type="match status" value="1"/>
</dbReference>
<evidence type="ECO:0000256" key="8">
    <source>
        <dbReference type="SAM" id="Phobius"/>
    </source>
</evidence>
<keyword evidence="8" id="KW-1133">Transmembrane helix</keyword>
<dbReference type="InterPro" id="IPR003660">
    <property type="entry name" value="HAMP_dom"/>
</dbReference>
<sequence>MLKNLQLQHKFTIFLVLILAFGLSWSGLALSSLLRQNARQEITSTALMLMESMSSVRDYTSAQINPELADKLDTEFLPQTVPGYSAREVFEIMRKKSDYRDFFYKEATINPTNMRDKSDNFETNIIENFRDKKKLKELSGFRSIPSGDIFYIARPLAVSQESCLKCHSTPNVAPKSMIERYGPVNGFGWQINEIIGAQFISVPASKVIQKANKSSFLIILIVSTVFGAIILLVNMFLNREVVAPLKRITKIAEEISTGRMDVDFDRLSNDEIGNLAKAFQRMKFSLDMAMKRIKRSQGSTGN</sequence>
<feature type="transmembrane region" description="Helical" evidence="8">
    <location>
        <begin position="216"/>
        <end position="237"/>
    </location>
</feature>
<evidence type="ECO:0000313" key="10">
    <source>
        <dbReference type="EMBL" id="MBW4666396.1"/>
    </source>
</evidence>
<dbReference type="InterPro" id="IPR050398">
    <property type="entry name" value="HssS/ArlS-like"/>
</dbReference>
<dbReference type="AlphaFoldDB" id="A0A951QIA5"/>
<dbReference type="EMBL" id="JAHHGZ010000002">
    <property type="protein sequence ID" value="MBW4666396.1"/>
    <property type="molecule type" value="Genomic_DNA"/>
</dbReference>
<dbReference type="InterPro" id="IPR021796">
    <property type="entry name" value="Tll0287-like_dom"/>
</dbReference>
<evidence type="ECO:0000256" key="5">
    <source>
        <dbReference type="ARBA" id="ARBA00022679"/>
    </source>
</evidence>
<evidence type="ECO:0000256" key="1">
    <source>
        <dbReference type="ARBA" id="ARBA00000085"/>
    </source>
</evidence>
<dbReference type="PANTHER" id="PTHR45528:SF10">
    <property type="entry name" value="METHYL-ACCEPTING CHEMOTAXIS PROTEIN"/>
    <property type="match status" value="1"/>
</dbReference>
<name>A0A951QIA5_9CYAN</name>
<keyword evidence="5" id="KW-0808">Transferase</keyword>
<evidence type="ECO:0000256" key="4">
    <source>
        <dbReference type="ARBA" id="ARBA00022553"/>
    </source>
</evidence>
<comment type="subcellular location">
    <subcellularLocation>
        <location evidence="2">Membrane</location>
        <topology evidence="2">Multi-pass membrane protein</topology>
    </subcellularLocation>
</comment>
<reference evidence="10" key="1">
    <citation type="submission" date="2021-05" db="EMBL/GenBank/DDBJ databases">
        <authorList>
            <person name="Pietrasiak N."/>
            <person name="Ward R."/>
            <person name="Stajich J.E."/>
            <person name="Kurbessoian T."/>
        </authorList>
    </citation>
    <scope>NUCLEOTIDE SEQUENCE</scope>
    <source>
        <strain evidence="10">GSE-NOS-MK-12-04C</strain>
    </source>
</reference>
<dbReference type="GO" id="GO:0000155">
    <property type="term" value="F:phosphorelay sensor kinase activity"/>
    <property type="evidence" value="ECO:0007669"/>
    <property type="project" value="TreeGrafter"/>
</dbReference>
<keyword evidence="4" id="KW-0597">Phosphoprotein</keyword>
<evidence type="ECO:0000256" key="7">
    <source>
        <dbReference type="ARBA" id="ARBA00023136"/>
    </source>
</evidence>
<dbReference type="Proteomes" id="UP000729701">
    <property type="component" value="Unassembled WGS sequence"/>
</dbReference>